<dbReference type="SUPFAM" id="SSF50729">
    <property type="entry name" value="PH domain-like"/>
    <property type="match status" value="2"/>
</dbReference>
<feature type="domain" description="IRS-type PTB" evidence="2">
    <location>
        <begin position="183"/>
        <end position="288"/>
    </location>
</feature>
<dbReference type="PANTHER" id="PTHR21258">
    <property type="entry name" value="DOCKING PROTEIN RELATED"/>
    <property type="match status" value="1"/>
</dbReference>
<dbReference type="PANTHER" id="PTHR21258:SF46">
    <property type="entry name" value="DOCKING PROTEIN 1"/>
    <property type="match status" value="1"/>
</dbReference>
<protein>
    <recommendedName>
        <fullName evidence="2">IRS-type PTB domain-containing protein</fullName>
    </recommendedName>
</protein>
<dbReference type="AlphaFoldDB" id="A0AAY5KSN8"/>
<feature type="compositionally biased region" description="Low complexity" evidence="1">
    <location>
        <begin position="486"/>
        <end position="509"/>
    </location>
</feature>
<dbReference type="Pfam" id="PF02174">
    <property type="entry name" value="IRS"/>
    <property type="match status" value="1"/>
</dbReference>
<feature type="region of interest" description="Disordered" evidence="1">
    <location>
        <begin position="281"/>
        <end position="317"/>
    </location>
</feature>
<proteinExistence type="predicted"/>
<reference evidence="3" key="3">
    <citation type="submission" date="2025-09" db="UniProtKB">
        <authorList>
            <consortium name="Ensembl"/>
        </authorList>
    </citation>
    <scope>IDENTIFICATION</scope>
</reference>
<dbReference type="GO" id="GO:0043410">
    <property type="term" value="P:positive regulation of MAPK cascade"/>
    <property type="evidence" value="ECO:0007669"/>
    <property type="project" value="TreeGrafter"/>
</dbReference>
<evidence type="ECO:0000259" key="2">
    <source>
        <dbReference type="PROSITE" id="PS51064"/>
    </source>
</evidence>
<dbReference type="Proteomes" id="UP000265140">
    <property type="component" value="Chromosome 25"/>
</dbReference>
<feature type="compositionally biased region" description="Low complexity" evidence="1">
    <location>
        <begin position="300"/>
        <end position="315"/>
    </location>
</feature>
<dbReference type="InterPro" id="IPR002404">
    <property type="entry name" value="IRS_PTB"/>
</dbReference>
<dbReference type="PROSITE" id="PS51064">
    <property type="entry name" value="IRS_PTB"/>
    <property type="match status" value="1"/>
</dbReference>
<dbReference type="InterPro" id="IPR001849">
    <property type="entry name" value="PH_domain"/>
</dbReference>
<reference evidence="3" key="2">
    <citation type="submission" date="2025-08" db="UniProtKB">
        <authorList>
            <consortium name="Ensembl"/>
        </authorList>
    </citation>
    <scope>IDENTIFICATION</scope>
</reference>
<dbReference type="InterPro" id="IPR011993">
    <property type="entry name" value="PH-like_dom_sf"/>
</dbReference>
<reference evidence="3 4" key="1">
    <citation type="submission" date="2020-02" db="EMBL/GenBank/DDBJ databases">
        <title>Esox lucius (northern pike) genome, fEsoLuc1, primary haplotype.</title>
        <authorList>
            <person name="Myers G."/>
            <person name="Karagic N."/>
            <person name="Meyer A."/>
            <person name="Pippel M."/>
            <person name="Reichard M."/>
            <person name="Winkler S."/>
            <person name="Tracey A."/>
            <person name="Sims Y."/>
            <person name="Howe K."/>
            <person name="Rhie A."/>
            <person name="Formenti G."/>
            <person name="Durbin R."/>
            <person name="Fedrigo O."/>
            <person name="Jarvis E.D."/>
        </authorList>
    </citation>
    <scope>NUCLEOTIDE SEQUENCE [LARGE SCALE GENOMIC DNA]</scope>
</reference>
<dbReference type="GO" id="GO:0007169">
    <property type="term" value="P:cell surface receptor protein tyrosine kinase signaling pathway"/>
    <property type="evidence" value="ECO:0007669"/>
    <property type="project" value="TreeGrafter"/>
</dbReference>
<dbReference type="GeneTree" id="ENSGT00940000155980"/>
<dbReference type="SMART" id="SM00233">
    <property type="entry name" value="PH"/>
    <property type="match status" value="1"/>
</dbReference>
<feature type="compositionally biased region" description="Basic and acidic residues" evidence="1">
    <location>
        <begin position="281"/>
        <end position="297"/>
    </location>
</feature>
<feature type="region of interest" description="Disordered" evidence="1">
    <location>
        <begin position="343"/>
        <end position="363"/>
    </location>
</feature>
<sequence length="523" mass="58209">MLLMSSHWSQETINQSMPGKRKYFPYLFVKSLSNYIPLVLSLSHSPICLPSLFPFLQKWKKLWLALYPSSCSGVARLERQEVGGGEKSGASIAWKYQEKEKRVIRLSEVVSVLRLPPHAEACPKDHMAFCVESDSRRFVFAADKDECMDWVEKICEIAFKRSSTGQNNQLQMEDNQIYVSREEVSDFRVTVQQTDAAVLCGLQGEHYWLHVDQEELILKEGETRKFLLAWPYRLLRRYGRDKLAFSIEAGRRCDSGPGAFIFETSLAEDIFSRVETAIREQKASAVPGDDREAKDSFSKPAPVLPRSRSPLPKLPDNANIVEGAVRSRPASFHTRRLDMIGSEECPYSKPADDINPKAPTLSSYPVPPVPAHAAPGNRLEPLYTDPAVVLSLTPPRCTPPPPPTLPFTSSRHDSESEPVYSEVYHRASPPLERTPQKQNPGPNKEEPIYSEPCVGTIGKVPDSNKAPKVDPFAHLYSQVCKPVSLITPTTSSSSSSSSPSSSLTLSKTLATRRPTTGVQSGQP</sequence>
<organism evidence="3 4">
    <name type="scientific">Esox lucius</name>
    <name type="common">Northern pike</name>
    <dbReference type="NCBI Taxonomy" id="8010"/>
    <lineage>
        <taxon>Eukaryota</taxon>
        <taxon>Metazoa</taxon>
        <taxon>Chordata</taxon>
        <taxon>Craniata</taxon>
        <taxon>Vertebrata</taxon>
        <taxon>Euteleostomi</taxon>
        <taxon>Actinopterygii</taxon>
        <taxon>Neopterygii</taxon>
        <taxon>Teleostei</taxon>
        <taxon>Protacanthopterygii</taxon>
        <taxon>Esociformes</taxon>
        <taxon>Esocidae</taxon>
        <taxon>Esox</taxon>
    </lineage>
</organism>
<dbReference type="SMART" id="SM00310">
    <property type="entry name" value="PTBI"/>
    <property type="match status" value="1"/>
</dbReference>
<evidence type="ECO:0000313" key="4">
    <source>
        <dbReference type="Proteomes" id="UP000265140"/>
    </source>
</evidence>
<keyword evidence="4" id="KW-1185">Reference proteome</keyword>
<name>A0AAY5KSN8_ESOLU</name>
<dbReference type="InterPro" id="IPR050996">
    <property type="entry name" value="Docking_Protein_DOK"/>
</dbReference>
<evidence type="ECO:0000256" key="1">
    <source>
        <dbReference type="SAM" id="MobiDB-lite"/>
    </source>
</evidence>
<feature type="region of interest" description="Disordered" evidence="1">
    <location>
        <begin position="486"/>
        <end position="523"/>
    </location>
</feature>
<dbReference type="Gene3D" id="2.30.29.30">
    <property type="entry name" value="Pleckstrin-homology domain (PH domain)/Phosphotyrosine-binding domain (PTB)"/>
    <property type="match status" value="2"/>
</dbReference>
<dbReference type="GO" id="GO:0005737">
    <property type="term" value="C:cytoplasm"/>
    <property type="evidence" value="ECO:0007669"/>
    <property type="project" value="TreeGrafter"/>
</dbReference>
<dbReference type="GO" id="GO:0007265">
    <property type="term" value="P:Ras protein signal transduction"/>
    <property type="evidence" value="ECO:0007669"/>
    <property type="project" value="TreeGrafter"/>
</dbReference>
<feature type="compositionally biased region" description="Polar residues" evidence="1">
    <location>
        <begin position="513"/>
        <end position="523"/>
    </location>
</feature>
<feature type="region of interest" description="Disordered" evidence="1">
    <location>
        <begin position="393"/>
        <end position="465"/>
    </location>
</feature>
<accession>A0AAY5KSN8</accession>
<feature type="compositionally biased region" description="Pro residues" evidence="1">
    <location>
        <begin position="396"/>
        <end position="405"/>
    </location>
</feature>
<dbReference type="Ensembl" id="ENSELUT00000102871.1">
    <property type="protein sequence ID" value="ENSELUP00000091859.1"/>
    <property type="gene ID" value="ENSELUG00000018307.3"/>
</dbReference>
<dbReference type="SMART" id="SM01244">
    <property type="entry name" value="IRS"/>
    <property type="match status" value="1"/>
</dbReference>
<evidence type="ECO:0000313" key="3">
    <source>
        <dbReference type="Ensembl" id="ENSELUP00000091859.1"/>
    </source>
</evidence>